<reference evidence="2" key="1">
    <citation type="journal article" date="2019" name="Int. J. Syst. Evol. Microbiol.">
        <title>The Global Catalogue of Microorganisms (GCM) 10K type strain sequencing project: providing services to taxonomists for standard genome sequencing and annotation.</title>
        <authorList>
            <consortium name="The Broad Institute Genomics Platform"/>
            <consortium name="The Broad Institute Genome Sequencing Center for Infectious Disease"/>
            <person name="Wu L."/>
            <person name="Ma J."/>
        </authorList>
    </citation>
    <scope>NUCLEOTIDE SEQUENCE [LARGE SCALE GENOMIC DNA]</scope>
    <source>
        <strain evidence="2">CCUG 53903</strain>
    </source>
</reference>
<organism evidence="1 2">
    <name type="scientific">Nonomuraea insulae</name>
    <dbReference type="NCBI Taxonomy" id="1616787"/>
    <lineage>
        <taxon>Bacteria</taxon>
        <taxon>Bacillati</taxon>
        <taxon>Actinomycetota</taxon>
        <taxon>Actinomycetes</taxon>
        <taxon>Streptosporangiales</taxon>
        <taxon>Streptosporangiaceae</taxon>
        <taxon>Nonomuraea</taxon>
    </lineage>
</organism>
<evidence type="ECO:0000313" key="1">
    <source>
        <dbReference type="EMBL" id="MFC5835634.1"/>
    </source>
</evidence>
<proteinExistence type="predicted"/>
<keyword evidence="2" id="KW-1185">Reference proteome</keyword>
<accession>A0ABW1DE34</accession>
<protein>
    <submittedName>
        <fullName evidence="1">Uncharacterized protein</fullName>
    </submittedName>
</protein>
<dbReference type="EMBL" id="JBHSPA010000135">
    <property type="protein sequence ID" value="MFC5835634.1"/>
    <property type="molecule type" value="Genomic_DNA"/>
</dbReference>
<sequence>MTDEQRLVAWGDELIKLHDGFRRDLANLRSSRTADLRTQLVPVLNTMLTLPEEV</sequence>
<gene>
    <name evidence="1" type="ORF">ACFPZ3_68445</name>
</gene>
<evidence type="ECO:0000313" key="2">
    <source>
        <dbReference type="Proteomes" id="UP001596058"/>
    </source>
</evidence>
<name>A0ABW1DE34_9ACTN</name>
<comment type="caution">
    <text evidence="1">The sequence shown here is derived from an EMBL/GenBank/DDBJ whole genome shotgun (WGS) entry which is preliminary data.</text>
</comment>
<dbReference type="RefSeq" id="WP_379525050.1">
    <property type="nucleotide sequence ID" value="NZ_JBHSPA010000135.1"/>
</dbReference>
<dbReference type="Proteomes" id="UP001596058">
    <property type="component" value="Unassembled WGS sequence"/>
</dbReference>